<dbReference type="GO" id="GO:0020037">
    <property type="term" value="F:heme binding"/>
    <property type="evidence" value="ECO:0007669"/>
    <property type="project" value="TreeGrafter"/>
</dbReference>
<dbReference type="Pfam" id="PF03404">
    <property type="entry name" value="Mo-co_dimer"/>
    <property type="match status" value="1"/>
</dbReference>
<dbReference type="EMBL" id="SPNK01000001">
    <property type="protein sequence ID" value="TFI03347.1"/>
    <property type="molecule type" value="Genomic_DNA"/>
</dbReference>
<dbReference type="Pfam" id="PF00174">
    <property type="entry name" value="Oxidored_molyb"/>
    <property type="match status" value="1"/>
</dbReference>
<dbReference type="CDD" id="cd02110">
    <property type="entry name" value="SO_family_Moco_dimer"/>
    <property type="match status" value="1"/>
</dbReference>
<gene>
    <name evidence="7" type="ORF">E4P33_02275</name>
</gene>
<feature type="domain" description="Moybdenum cofactor oxidoreductase dimerisation" evidence="6">
    <location>
        <begin position="246"/>
        <end position="359"/>
    </location>
</feature>
<comment type="cofactor">
    <cofactor evidence="1">
        <name>Mo-molybdopterin</name>
        <dbReference type="ChEBI" id="CHEBI:71302"/>
    </cofactor>
</comment>
<organism evidence="7 8">
    <name type="scientific">Kocuria rhizophila</name>
    <dbReference type="NCBI Taxonomy" id="72000"/>
    <lineage>
        <taxon>Bacteria</taxon>
        <taxon>Bacillati</taxon>
        <taxon>Actinomycetota</taxon>
        <taxon>Actinomycetes</taxon>
        <taxon>Micrococcales</taxon>
        <taxon>Micrococcaceae</taxon>
        <taxon>Kocuria</taxon>
    </lineage>
</organism>
<dbReference type="Gene3D" id="3.90.420.10">
    <property type="entry name" value="Oxidoreductase, molybdopterin-binding domain"/>
    <property type="match status" value="1"/>
</dbReference>
<dbReference type="Gene3D" id="2.60.40.650">
    <property type="match status" value="1"/>
</dbReference>
<dbReference type="InterPro" id="IPR036374">
    <property type="entry name" value="OxRdtase_Mopterin-bd_sf"/>
</dbReference>
<dbReference type="RefSeq" id="WP_135009976.1">
    <property type="nucleotide sequence ID" value="NZ_SPNK01000001.1"/>
</dbReference>
<evidence type="ECO:0000313" key="8">
    <source>
        <dbReference type="Proteomes" id="UP000298017"/>
    </source>
</evidence>
<evidence type="ECO:0000313" key="7">
    <source>
        <dbReference type="EMBL" id="TFI03347.1"/>
    </source>
</evidence>
<feature type="domain" description="Oxidoreductase molybdopterin-binding" evidence="5">
    <location>
        <begin position="40"/>
        <end position="216"/>
    </location>
</feature>
<dbReference type="SUPFAM" id="SSF81296">
    <property type="entry name" value="E set domains"/>
    <property type="match status" value="1"/>
</dbReference>
<keyword evidence="4" id="KW-0560">Oxidoreductase</keyword>
<dbReference type="GO" id="GO:0008482">
    <property type="term" value="F:sulfite oxidase activity"/>
    <property type="evidence" value="ECO:0007669"/>
    <property type="project" value="TreeGrafter"/>
</dbReference>
<dbReference type="SUPFAM" id="SSF56524">
    <property type="entry name" value="Oxidoreductase molybdopterin-binding domain"/>
    <property type="match status" value="1"/>
</dbReference>
<dbReference type="GO" id="GO:0043546">
    <property type="term" value="F:molybdopterin cofactor binding"/>
    <property type="evidence" value="ECO:0007669"/>
    <property type="project" value="TreeGrafter"/>
</dbReference>
<evidence type="ECO:0000256" key="3">
    <source>
        <dbReference type="ARBA" id="ARBA00022723"/>
    </source>
</evidence>
<keyword evidence="3" id="KW-0479">Metal-binding</keyword>
<sequence length="364" mass="39158">MWCKRADMIVHESDPYNAEPPRAGLHETLTPADSFYVRNHGPVPQLDAATWTLEVTGLVAEPVRFTLERLREEFAHHTVTATMQCAGNRREGFLEVRDVPGEDPWGPGATSTARWTGVRLADVLRAVGVQDSAGHVEFEAPDVSEIADPPQHYGGSVPLSKALADEVLLAWAMDDAPLPAVHGGPVRVVVPGWIGARSVKWVTRVTVRAEPSENYFQATAYRVLEPEADPDAAGPGDGISLGPVALNCDILAPEPGQAVGTGEVRILGYAHAGEDRGVARVDVSADGGHSWQAAELGPEPSPWAWRHWETTVDLAGPGPHTLVARAWDTTGACQPESARTLWNPKGYVNNSWARVRVNQAGDQG</sequence>
<dbReference type="GO" id="GO:0006790">
    <property type="term" value="P:sulfur compound metabolic process"/>
    <property type="evidence" value="ECO:0007669"/>
    <property type="project" value="TreeGrafter"/>
</dbReference>
<comment type="caution">
    <text evidence="7">The sequence shown here is derived from an EMBL/GenBank/DDBJ whole genome shotgun (WGS) entry which is preliminary data.</text>
</comment>
<keyword evidence="2" id="KW-0500">Molybdenum</keyword>
<dbReference type="PRINTS" id="PR00407">
    <property type="entry name" value="EUMOPTERIN"/>
</dbReference>
<dbReference type="PANTHER" id="PTHR19372">
    <property type="entry name" value="SULFITE REDUCTASE"/>
    <property type="match status" value="1"/>
</dbReference>
<dbReference type="InterPro" id="IPR008335">
    <property type="entry name" value="Mopterin_OxRdtase_euk"/>
</dbReference>
<evidence type="ECO:0000256" key="1">
    <source>
        <dbReference type="ARBA" id="ARBA00001924"/>
    </source>
</evidence>
<dbReference type="FunFam" id="3.90.420.10:FF:000002">
    <property type="entry name" value="sulfite oxidase, mitochondrial"/>
    <property type="match status" value="1"/>
</dbReference>
<proteinExistence type="predicted"/>
<dbReference type="InterPro" id="IPR005066">
    <property type="entry name" value="MoCF_OxRdtse_dimer"/>
</dbReference>
<evidence type="ECO:0000259" key="6">
    <source>
        <dbReference type="Pfam" id="PF03404"/>
    </source>
</evidence>
<dbReference type="InterPro" id="IPR014756">
    <property type="entry name" value="Ig_E-set"/>
</dbReference>
<dbReference type="PANTHER" id="PTHR19372:SF7">
    <property type="entry name" value="SULFITE OXIDASE, MITOCHONDRIAL"/>
    <property type="match status" value="1"/>
</dbReference>
<evidence type="ECO:0000256" key="2">
    <source>
        <dbReference type="ARBA" id="ARBA00022505"/>
    </source>
</evidence>
<name>A0AAX2SGY8_KOCRH</name>
<protein>
    <submittedName>
        <fullName evidence="7">Sulfite oxidase</fullName>
    </submittedName>
</protein>
<dbReference type="AlphaFoldDB" id="A0AAX2SGY8"/>
<dbReference type="GO" id="GO:0030151">
    <property type="term" value="F:molybdenum ion binding"/>
    <property type="evidence" value="ECO:0007669"/>
    <property type="project" value="InterPro"/>
</dbReference>
<keyword evidence="8" id="KW-1185">Reference proteome</keyword>
<evidence type="ECO:0000256" key="4">
    <source>
        <dbReference type="ARBA" id="ARBA00023002"/>
    </source>
</evidence>
<reference evidence="7 8" key="1">
    <citation type="submission" date="2019-03" db="EMBL/GenBank/DDBJ databases">
        <title>Genome Sequencing and Assembly of Various Microbes Isolated from Alder Root Nodule.</title>
        <authorList>
            <person name="Swanson E."/>
            <person name="Sevigny J.L."/>
            <person name="Pesce C."/>
            <person name="Davis I."/>
            <person name="Kleiner V."/>
            <person name="Tisa L."/>
        </authorList>
    </citation>
    <scope>NUCLEOTIDE SEQUENCE [LARGE SCALE GENOMIC DNA]</scope>
    <source>
        <strain evidence="7 8">4R-31</strain>
    </source>
</reference>
<dbReference type="Proteomes" id="UP000298017">
    <property type="component" value="Unassembled WGS sequence"/>
</dbReference>
<evidence type="ECO:0000259" key="5">
    <source>
        <dbReference type="Pfam" id="PF00174"/>
    </source>
</evidence>
<accession>A0AAX2SGY8</accession>
<dbReference type="InterPro" id="IPR000572">
    <property type="entry name" value="OxRdtase_Mopterin-bd_dom"/>
</dbReference>